<feature type="transmembrane region" description="Helical" evidence="6">
    <location>
        <begin position="326"/>
        <end position="349"/>
    </location>
</feature>
<keyword evidence="8" id="KW-1185">Reference proteome</keyword>
<evidence type="ECO:0000256" key="3">
    <source>
        <dbReference type="ARBA" id="ARBA00022692"/>
    </source>
</evidence>
<evidence type="ECO:0000313" key="7">
    <source>
        <dbReference type="EMBL" id="MDC7684712.1"/>
    </source>
</evidence>
<dbReference type="PANTHER" id="PTHR30250">
    <property type="entry name" value="PST FAMILY PREDICTED COLANIC ACID TRANSPORTER"/>
    <property type="match status" value="1"/>
</dbReference>
<feature type="transmembrane region" description="Helical" evidence="6">
    <location>
        <begin position="116"/>
        <end position="134"/>
    </location>
</feature>
<evidence type="ECO:0000313" key="8">
    <source>
        <dbReference type="Proteomes" id="UP001214854"/>
    </source>
</evidence>
<keyword evidence="2" id="KW-1003">Cell membrane</keyword>
<organism evidence="7 8">
    <name type="scientific">Asticcacaulis aquaticus</name>
    <dbReference type="NCBI Taxonomy" id="2984212"/>
    <lineage>
        <taxon>Bacteria</taxon>
        <taxon>Pseudomonadati</taxon>
        <taxon>Pseudomonadota</taxon>
        <taxon>Alphaproteobacteria</taxon>
        <taxon>Caulobacterales</taxon>
        <taxon>Caulobacteraceae</taxon>
        <taxon>Asticcacaulis</taxon>
    </lineage>
</organism>
<feature type="transmembrane region" description="Helical" evidence="6">
    <location>
        <begin position="82"/>
        <end position="104"/>
    </location>
</feature>
<comment type="subcellular location">
    <subcellularLocation>
        <location evidence="1">Cell membrane</location>
        <topology evidence="1">Multi-pass membrane protein</topology>
    </subcellularLocation>
</comment>
<feature type="transmembrane region" description="Helical" evidence="6">
    <location>
        <begin position="146"/>
        <end position="167"/>
    </location>
</feature>
<reference evidence="7 8" key="1">
    <citation type="submission" date="2023-01" db="EMBL/GenBank/DDBJ databases">
        <title>Novel species of the genus Asticcacaulis isolated from rivers.</title>
        <authorList>
            <person name="Lu H."/>
        </authorList>
    </citation>
    <scope>NUCLEOTIDE SEQUENCE [LARGE SCALE GENOMIC DNA]</scope>
    <source>
        <strain evidence="7 8">BYS171W</strain>
    </source>
</reference>
<evidence type="ECO:0000256" key="1">
    <source>
        <dbReference type="ARBA" id="ARBA00004651"/>
    </source>
</evidence>
<accession>A0ABT5HXP3</accession>
<feature type="transmembrane region" description="Helical" evidence="6">
    <location>
        <begin position="39"/>
        <end position="61"/>
    </location>
</feature>
<evidence type="ECO:0000256" key="6">
    <source>
        <dbReference type="SAM" id="Phobius"/>
    </source>
</evidence>
<feature type="transmembrane region" description="Helical" evidence="6">
    <location>
        <begin position="420"/>
        <end position="441"/>
    </location>
</feature>
<dbReference type="InterPro" id="IPR050833">
    <property type="entry name" value="Poly_Biosynth_Transport"/>
</dbReference>
<dbReference type="RefSeq" id="WP_272749182.1">
    <property type="nucleotide sequence ID" value="NZ_JAQQKX010000014.1"/>
</dbReference>
<feature type="transmembrane region" description="Helical" evidence="6">
    <location>
        <begin position="298"/>
        <end position="320"/>
    </location>
</feature>
<proteinExistence type="predicted"/>
<keyword evidence="4 6" id="KW-1133">Transmembrane helix</keyword>
<keyword evidence="5 6" id="KW-0472">Membrane</keyword>
<feature type="transmembrane region" description="Helical" evidence="6">
    <location>
        <begin position="387"/>
        <end position="408"/>
    </location>
</feature>
<dbReference type="Proteomes" id="UP001214854">
    <property type="component" value="Unassembled WGS sequence"/>
</dbReference>
<feature type="transmembrane region" description="Helical" evidence="6">
    <location>
        <begin position="211"/>
        <end position="231"/>
    </location>
</feature>
<dbReference type="Pfam" id="PF13440">
    <property type="entry name" value="Polysacc_synt_3"/>
    <property type="match status" value="1"/>
</dbReference>
<feature type="transmembrane region" description="Helical" evidence="6">
    <location>
        <begin position="361"/>
        <end position="381"/>
    </location>
</feature>
<feature type="transmembrane region" description="Helical" evidence="6">
    <location>
        <begin position="447"/>
        <end position="470"/>
    </location>
</feature>
<evidence type="ECO:0000256" key="5">
    <source>
        <dbReference type="ARBA" id="ARBA00023136"/>
    </source>
</evidence>
<name>A0ABT5HXP3_9CAUL</name>
<sequence length="487" mass="51522">MFWKGLWGYLPANVLQGLIGFATLITFTRILSPEDFGRYALAFGISSLAQTLCFTWIEAAMARFYPAESRENADAPELYGTLYRLFVVVTLAFAAIVGMGLWLWPTPDAHGQSLKLAVGCGLGVVVFRSLIKMVQEQRRSEGRVGAASLVDMIQTAGGFGFGALLAWGGLGGGSPLLGAGIIAALTLPFVVREDWGRAIKGRFDSVRAKQYAHYGLPVSASLILTLALYTADRFLIAGFLGEAEAGAYHAGYSLASRILDVLFIWFGAAGGPALVHALESGGLPALKDSAREQFRTMALVLFPSVGGLIVVADPLSQLLIGEALRAQALSVTTLISIGALFSGFNTYYFLQAFTLSKQTRLLTVAMVIPAVANIGLNVTLIPLYGLWGAGMATALSFAIGLIGSWILGRKAIALPVPWVDLLKTSAATGIMMAAVHFIPAFGGIIELIVKGTAGVVVYAALALALNLNGVRHHGQRVLKRFGGKVAA</sequence>
<feature type="transmembrane region" description="Helical" evidence="6">
    <location>
        <begin position="7"/>
        <end position="27"/>
    </location>
</feature>
<evidence type="ECO:0000256" key="4">
    <source>
        <dbReference type="ARBA" id="ARBA00022989"/>
    </source>
</evidence>
<dbReference type="EMBL" id="JAQQKX010000014">
    <property type="protein sequence ID" value="MDC7684712.1"/>
    <property type="molecule type" value="Genomic_DNA"/>
</dbReference>
<keyword evidence="3 6" id="KW-0812">Transmembrane</keyword>
<protein>
    <submittedName>
        <fullName evidence="7">Lipopolysaccharide biosynthesis protein</fullName>
    </submittedName>
</protein>
<feature type="transmembrane region" description="Helical" evidence="6">
    <location>
        <begin position="262"/>
        <end position="286"/>
    </location>
</feature>
<evidence type="ECO:0000256" key="2">
    <source>
        <dbReference type="ARBA" id="ARBA00022475"/>
    </source>
</evidence>
<comment type="caution">
    <text evidence="7">The sequence shown here is derived from an EMBL/GenBank/DDBJ whole genome shotgun (WGS) entry which is preliminary data.</text>
</comment>
<feature type="transmembrane region" description="Helical" evidence="6">
    <location>
        <begin position="173"/>
        <end position="191"/>
    </location>
</feature>
<dbReference type="PANTHER" id="PTHR30250:SF11">
    <property type="entry name" value="O-ANTIGEN TRANSPORTER-RELATED"/>
    <property type="match status" value="1"/>
</dbReference>
<gene>
    <name evidence="7" type="ORF">PQU92_15610</name>
</gene>